<feature type="region of interest" description="Disordered" evidence="1">
    <location>
        <begin position="1"/>
        <end position="206"/>
    </location>
</feature>
<accession>A0A166CYC3</accession>
<feature type="compositionally biased region" description="Basic and acidic residues" evidence="1">
    <location>
        <begin position="1"/>
        <end position="50"/>
    </location>
</feature>
<dbReference type="AlphaFoldDB" id="A0A166CYC3"/>
<protein>
    <submittedName>
        <fullName evidence="2">Uncharacterized protein</fullName>
    </submittedName>
</protein>
<feature type="region of interest" description="Disordered" evidence="1">
    <location>
        <begin position="384"/>
        <end position="428"/>
    </location>
</feature>
<feature type="compositionally biased region" description="Basic and acidic residues" evidence="1">
    <location>
        <begin position="405"/>
        <end position="428"/>
    </location>
</feature>
<evidence type="ECO:0000256" key="1">
    <source>
        <dbReference type="SAM" id="MobiDB-lite"/>
    </source>
</evidence>
<evidence type="ECO:0000313" key="2">
    <source>
        <dbReference type="EMBL" id="KZP14127.1"/>
    </source>
</evidence>
<organism evidence="2">
    <name type="scientific">Athelia psychrophila</name>
    <dbReference type="NCBI Taxonomy" id="1759441"/>
    <lineage>
        <taxon>Eukaryota</taxon>
        <taxon>Fungi</taxon>
        <taxon>Dikarya</taxon>
        <taxon>Basidiomycota</taxon>
        <taxon>Agaricomycotina</taxon>
        <taxon>Agaricomycetes</taxon>
        <taxon>Agaricomycetidae</taxon>
        <taxon>Atheliales</taxon>
        <taxon>Atheliaceae</taxon>
        <taxon>Athelia</taxon>
    </lineage>
</organism>
<feature type="compositionally biased region" description="Basic and acidic residues" evidence="1">
    <location>
        <begin position="61"/>
        <end position="103"/>
    </location>
</feature>
<dbReference type="EMBL" id="KV417622">
    <property type="protein sequence ID" value="KZP14127.1"/>
    <property type="molecule type" value="Genomic_DNA"/>
</dbReference>
<gene>
    <name evidence="2" type="ORF">FIBSPDRAFT_959966</name>
</gene>
<sequence length="428" mass="48025">MDPNKDPHRKKADDDARRQKARLAERQRRRAEEAEEDARVEAELRAEEARIAQLAGNEETCQERRAREDAELQERWAEEDRAAKREAERKKEAERQGRPEVLRRPFGNDSDSTATRGRVFVGSLASRRGGRQRSPVGAFAMMFPPRPPQHGTHHGPSMTSSAEDMDDMPETTITGRSRSSNKRSTKGSHREESCSQSRGGGKHARKVEPLIPGVKCVHYAHRNQSCVPVRGTGKTCQACRTARRRCENPMDAGSDRAWTERALELGDEPGPFDRLYGPVATPVRGFKEVDDHFWGKWLDIQSRISLQVVNTINQTNALLEAQTEFLRQNASAATLSTLTTLHSELIRQHTNGDTGAVEFYRRLTRDYRSLTGVDLNQELLRGEEEDVLESAVPASDSGPPEDVVMEPKGHDDGEGEEEHPGEKPASRK</sequence>
<reference evidence="2" key="1">
    <citation type="journal article" date="2016" name="Mol. Biol. Evol.">
        <title>Comparative Genomics of Early-Diverging Mushroom-Forming Fungi Provides Insights into the Origins of Lignocellulose Decay Capabilities.</title>
        <authorList>
            <person name="Nagy L.G."/>
            <person name="Riley R."/>
            <person name="Tritt A."/>
            <person name="Adam C."/>
            <person name="Daum C."/>
            <person name="Floudas D."/>
            <person name="Sun H."/>
            <person name="Yadav J.S."/>
            <person name="Pangilinan J."/>
            <person name="Larsson K.H."/>
            <person name="Matsuura K."/>
            <person name="Barry K."/>
            <person name="Labutti K."/>
            <person name="Kuo R."/>
            <person name="Ohm R.A."/>
            <person name="Bhattacharya S.S."/>
            <person name="Shirouzu T."/>
            <person name="Yoshinaga Y."/>
            <person name="Martin F.M."/>
            <person name="Grigoriev I.V."/>
            <person name="Hibbett D.S."/>
        </authorList>
    </citation>
    <scope>NUCLEOTIDE SEQUENCE [LARGE SCALE GENOMIC DNA]</scope>
    <source>
        <strain evidence="2">CBS 109695</strain>
    </source>
</reference>
<name>A0A166CYC3_9AGAM</name>
<proteinExistence type="predicted"/>